<keyword evidence="7" id="KW-1185">Reference proteome</keyword>
<dbReference type="OrthoDB" id="413313at2759"/>
<evidence type="ECO:0008006" key="8">
    <source>
        <dbReference type="Google" id="ProtNLM"/>
    </source>
</evidence>
<evidence type="ECO:0000256" key="5">
    <source>
        <dbReference type="ARBA" id="ARBA00023136"/>
    </source>
</evidence>
<keyword evidence="4" id="KW-0496">Mitochondrion</keyword>
<evidence type="ECO:0000313" key="6">
    <source>
        <dbReference type="EMBL" id="EER33654.1"/>
    </source>
</evidence>
<gene>
    <name evidence="6" type="ORF">CTRG_02472</name>
</gene>
<dbReference type="GeneID" id="8297590"/>
<dbReference type="AlphaFoldDB" id="C5M7V0"/>
<dbReference type="HOGENOM" id="CLU_008227_2_0_1"/>
<organism evidence="6 7">
    <name type="scientific">Candida tropicalis (strain ATCC MYA-3404 / T1)</name>
    <name type="common">Yeast</name>
    <dbReference type="NCBI Taxonomy" id="294747"/>
    <lineage>
        <taxon>Eukaryota</taxon>
        <taxon>Fungi</taxon>
        <taxon>Dikarya</taxon>
        <taxon>Ascomycota</taxon>
        <taxon>Saccharomycotina</taxon>
        <taxon>Pichiomycetes</taxon>
        <taxon>Debaryomycetaceae</taxon>
        <taxon>Candida/Lodderomyces clade</taxon>
        <taxon>Candida</taxon>
    </lineage>
</organism>
<evidence type="ECO:0000256" key="3">
    <source>
        <dbReference type="ARBA" id="ARBA00022989"/>
    </source>
</evidence>
<dbReference type="eggNOG" id="ENOG502QTT6">
    <property type="taxonomic scope" value="Eukaryota"/>
</dbReference>
<dbReference type="RefSeq" id="XP_002548175.1">
    <property type="nucleotide sequence ID" value="XM_002548129.1"/>
</dbReference>
<dbReference type="KEGG" id="ctp:CTRG_02472"/>
<dbReference type="VEuPathDB" id="FungiDB:CTRG_02472"/>
<dbReference type="PANTHER" id="PTHR28234:SF1">
    <property type="entry name" value="NUCLEAR CONTROL OF ATPASE PROTEIN 2"/>
    <property type="match status" value="1"/>
</dbReference>
<dbReference type="PANTHER" id="PTHR28234">
    <property type="entry name" value="NUCLEAR CONTROL OF ATPASE PROTEIN 2"/>
    <property type="match status" value="1"/>
</dbReference>
<dbReference type="STRING" id="294747.C5M7V0"/>
<reference evidence="6 7" key="1">
    <citation type="journal article" date="2009" name="Nature">
        <title>Evolution of pathogenicity and sexual reproduction in eight Candida genomes.</title>
        <authorList>
            <person name="Butler G."/>
            <person name="Rasmussen M.D."/>
            <person name="Lin M.F."/>
            <person name="Santos M.A."/>
            <person name="Sakthikumar S."/>
            <person name="Munro C.A."/>
            <person name="Rheinbay E."/>
            <person name="Grabherr M."/>
            <person name="Forche A."/>
            <person name="Reedy J.L."/>
            <person name="Agrafioti I."/>
            <person name="Arnaud M.B."/>
            <person name="Bates S."/>
            <person name="Brown A.J."/>
            <person name="Brunke S."/>
            <person name="Costanzo M.C."/>
            <person name="Fitzpatrick D.A."/>
            <person name="de Groot P.W."/>
            <person name="Harris D."/>
            <person name="Hoyer L.L."/>
            <person name="Hube B."/>
            <person name="Klis F.M."/>
            <person name="Kodira C."/>
            <person name="Lennard N."/>
            <person name="Logue M.E."/>
            <person name="Martin R."/>
            <person name="Neiman A.M."/>
            <person name="Nikolaou E."/>
            <person name="Quail M.A."/>
            <person name="Quinn J."/>
            <person name="Santos M.C."/>
            <person name="Schmitzberger F.F."/>
            <person name="Sherlock G."/>
            <person name="Shah P."/>
            <person name="Silverstein K.A."/>
            <person name="Skrzypek M.S."/>
            <person name="Soll D."/>
            <person name="Staggs R."/>
            <person name="Stansfield I."/>
            <person name="Stumpf M.P."/>
            <person name="Sudbery P.E."/>
            <person name="Srikantha T."/>
            <person name="Zeng Q."/>
            <person name="Berman J."/>
            <person name="Berriman M."/>
            <person name="Heitman J."/>
            <person name="Gow N.A."/>
            <person name="Lorenz M.C."/>
            <person name="Birren B.W."/>
            <person name="Kellis M."/>
            <person name="Cuomo C.A."/>
        </authorList>
    </citation>
    <scope>NUCLEOTIDE SEQUENCE [LARGE SCALE GENOMIC DNA]</scope>
    <source>
        <strain evidence="7">ATCC MYA-3404 / T1</strain>
    </source>
</reference>
<evidence type="ECO:0000256" key="2">
    <source>
        <dbReference type="ARBA" id="ARBA00022692"/>
    </source>
</evidence>
<dbReference type="Pfam" id="PF08637">
    <property type="entry name" value="NCA2"/>
    <property type="match status" value="1"/>
</dbReference>
<keyword evidence="3" id="KW-1133">Transmembrane helix</keyword>
<sequence>MDLISLGLTPRRSKKILRLVNNNRISLTIKNEFEKLNSFTKSFLANQLAAEEQLKGKVNDTLLEAFEELYYLFDCENFKFEKVSYVSLTKLKALYKKVNGLNDVTTTAEEDNLSKTIMDIIQKYIILTTTLKNSDSLIYKTLVLKSQYVYWESVNNSTVNKLIYFVQSSPFRFYNSALEIFNKTKKLLEDNVYQVTNHSIGTEEDNYIYYSWKVVKNLSRAIYSTFSKALHQDTPSIGFLSIERNSIQWYLNAIKFVIKFPVTVVSKDVHLKLRQIKYEIKHNISNIDILIKCNPDDYLSSLMDILDIDKDSSNQVLQAIDNTIKFDQKSYTETAEPSFAVRYWVVIAFIIFYGPSQSRKIYTNRDEIIHWIKYNGIEPVVGFFKNWVVRPLYDMLDILRSDSDITITTKDSLKSDVGSLENMVYEFAKDNHIETTPVQVSQDVKNGDLKIIMSRYEDEIKSPIKYLISGSLLRLILIQIQKGKVDGAVAINGIDKLLKSQQLVFGIVSISPSIYILYQLYQYLTADKPIVLNGKQLNIICLKCLNNIENLLILLESEQHSNYEGELLIEIINLLVCSNALIPSELKDDWVDDLNALNDSQYNIATKLDLIRKIWNMYGPYFR</sequence>
<dbReference type="GO" id="GO:0005741">
    <property type="term" value="C:mitochondrial outer membrane"/>
    <property type="evidence" value="ECO:0007669"/>
    <property type="project" value="TreeGrafter"/>
</dbReference>
<comment type="subcellular location">
    <subcellularLocation>
        <location evidence="1">Mitochondrion membrane</location>
        <topology evidence="1">Multi-pass membrane protein</topology>
    </subcellularLocation>
</comment>
<keyword evidence="2" id="KW-0812">Transmembrane</keyword>
<accession>C5M7V0</accession>
<protein>
    <recommendedName>
        <fullName evidence="8">Nuclear control of ATPase protein 2</fullName>
    </recommendedName>
</protein>
<name>C5M7V0_CANTT</name>
<evidence type="ECO:0000256" key="4">
    <source>
        <dbReference type="ARBA" id="ARBA00023128"/>
    </source>
</evidence>
<dbReference type="EMBL" id="GG692397">
    <property type="protein sequence ID" value="EER33654.1"/>
    <property type="molecule type" value="Genomic_DNA"/>
</dbReference>
<keyword evidence="5" id="KW-0472">Membrane</keyword>
<dbReference type="InterPro" id="IPR013946">
    <property type="entry name" value="NCA2-like"/>
</dbReference>
<evidence type="ECO:0000256" key="1">
    <source>
        <dbReference type="ARBA" id="ARBA00004225"/>
    </source>
</evidence>
<proteinExistence type="predicted"/>
<dbReference type="Proteomes" id="UP000002037">
    <property type="component" value="Unassembled WGS sequence"/>
</dbReference>
<evidence type="ECO:0000313" key="7">
    <source>
        <dbReference type="Proteomes" id="UP000002037"/>
    </source>
</evidence>